<dbReference type="Pfam" id="PF12802">
    <property type="entry name" value="MarR_2"/>
    <property type="match status" value="1"/>
</dbReference>
<accession>A0A1H8XHH8</accession>
<dbReference type="Pfam" id="PF00583">
    <property type="entry name" value="Acetyltransf_1"/>
    <property type="match status" value="1"/>
</dbReference>
<proteinExistence type="predicted"/>
<dbReference type="AlphaFoldDB" id="A0A1H8XHH8"/>
<dbReference type="CDD" id="cd04301">
    <property type="entry name" value="NAT_SF"/>
    <property type="match status" value="1"/>
</dbReference>
<dbReference type="InterPro" id="IPR050769">
    <property type="entry name" value="NAT_camello-type"/>
</dbReference>
<dbReference type="RefSeq" id="WP_091749953.1">
    <property type="nucleotide sequence ID" value="NZ_FODY01000024.1"/>
</dbReference>
<name>A0A1H8XHH8_9FIRM</name>
<feature type="domain" description="HTH marR-type" evidence="2">
    <location>
        <begin position="1"/>
        <end position="140"/>
    </location>
</feature>
<dbReference type="GO" id="GO:0003677">
    <property type="term" value="F:DNA binding"/>
    <property type="evidence" value="ECO:0007669"/>
    <property type="project" value="UniProtKB-KW"/>
</dbReference>
<dbReference type="Proteomes" id="UP000198847">
    <property type="component" value="Unassembled WGS sequence"/>
</dbReference>
<dbReference type="STRING" id="112903.SAMN04490178_1243"/>
<dbReference type="PANTHER" id="PTHR13947:SF37">
    <property type="entry name" value="LD18367P"/>
    <property type="match status" value="1"/>
</dbReference>
<evidence type="ECO:0000313" key="4">
    <source>
        <dbReference type="EMBL" id="SEP39345.1"/>
    </source>
</evidence>
<organism evidence="4 5">
    <name type="scientific">Propionispora vibrioides</name>
    <dbReference type="NCBI Taxonomy" id="112903"/>
    <lineage>
        <taxon>Bacteria</taxon>
        <taxon>Bacillati</taxon>
        <taxon>Bacillota</taxon>
        <taxon>Negativicutes</taxon>
        <taxon>Selenomonadales</taxon>
        <taxon>Sporomusaceae</taxon>
        <taxon>Propionispora</taxon>
    </lineage>
</organism>
<evidence type="ECO:0000259" key="2">
    <source>
        <dbReference type="PROSITE" id="PS50995"/>
    </source>
</evidence>
<gene>
    <name evidence="4" type="ORF">SAMN04490178_1243</name>
</gene>
<dbReference type="SMART" id="SM00347">
    <property type="entry name" value="HTH_MARR"/>
    <property type="match status" value="1"/>
</dbReference>
<dbReference type="PROSITE" id="PS51186">
    <property type="entry name" value="GNAT"/>
    <property type="match status" value="1"/>
</dbReference>
<dbReference type="GO" id="GO:0003700">
    <property type="term" value="F:DNA-binding transcription factor activity"/>
    <property type="evidence" value="ECO:0007669"/>
    <property type="project" value="InterPro"/>
</dbReference>
<keyword evidence="5" id="KW-1185">Reference proteome</keyword>
<evidence type="ECO:0000259" key="3">
    <source>
        <dbReference type="PROSITE" id="PS51186"/>
    </source>
</evidence>
<dbReference type="OrthoDB" id="5419426at2"/>
<dbReference type="InterPro" id="IPR036390">
    <property type="entry name" value="WH_DNA-bd_sf"/>
</dbReference>
<dbReference type="InterPro" id="IPR000182">
    <property type="entry name" value="GNAT_dom"/>
</dbReference>
<sequence length="306" mass="35398">MIKELEKRALEVRDFNRFYTNIIGLMDKTILDSPYSLAEARVLLEIDTAGQCTASDLTKLLQIDPGYLSRILSKFTQDKFVIKDRSSVDRRAQVLTLSDKGRQTIYNLYNESTIQASKILEKLTNEEQKELIGHMVAMRNILDKKQDKTYIIRTLNPGEAGYIAYRHCVLYEKEYGLGGTFEQYVMDALTKYLNEQPEGEVWVAENIGRIVGSIAAVSTEEGIVQLRWFLIEPEYRGSGLGRQLMTTAMEYCKRKKFRQVYLWTFQDLKAARHLYKSFGFSLTEQAESDTWKSGVVEERWDMVLNN</sequence>
<keyword evidence="4" id="KW-0238">DNA-binding</keyword>
<feature type="domain" description="N-acetyltransferase" evidence="3">
    <location>
        <begin position="150"/>
        <end position="303"/>
    </location>
</feature>
<protein>
    <submittedName>
        <fullName evidence="4">DNA-binding transcriptional regulator, MarR family</fullName>
    </submittedName>
</protein>
<dbReference type="GO" id="GO:0008080">
    <property type="term" value="F:N-acetyltransferase activity"/>
    <property type="evidence" value="ECO:0007669"/>
    <property type="project" value="InterPro"/>
</dbReference>
<dbReference type="PROSITE" id="PS50995">
    <property type="entry name" value="HTH_MARR_2"/>
    <property type="match status" value="1"/>
</dbReference>
<reference evidence="4 5" key="1">
    <citation type="submission" date="2016-10" db="EMBL/GenBank/DDBJ databases">
        <authorList>
            <person name="de Groot N.N."/>
        </authorList>
    </citation>
    <scope>NUCLEOTIDE SEQUENCE [LARGE SCALE GENOMIC DNA]</scope>
    <source>
        <strain evidence="4 5">DSM 13305</strain>
    </source>
</reference>
<keyword evidence="1" id="KW-0808">Transferase</keyword>
<dbReference type="EMBL" id="FODY01000024">
    <property type="protein sequence ID" value="SEP39345.1"/>
    <property type="molecule type" value="Genomic_DNA"/>
</dbReference>
<evidence type="ECO:0000256" key="1">
    <source>
        <dbReference type="ARBA" id="ARBA00022679"/>
    </source>
</evidence>
<dbReference type="InterPro" id="IPR000835">
    <property type="entry name" value="HTH_MarR-typ"/>
</dbReference>
<dbReference type="PANTHER" id="PTHR13947">
    <property type="entry name" value="GNAT FAMILY N-ACETYLTRANSFERASE"/>
    <property type="match status" value="1"/>
</dbReference>
<dbReference type="SUPFAM" id="SSF46785">
    <property type="entry name" value="Winged helix' DNA-binding domain"/>
    <property type="match status" value="1"/>
</dbReference>
<dbReference type="Gene3D" id="1.10.10.10">
    <property type="entry name" value="Winged helix-like DNA-binding domain superfamily/Winged helix DNA-binding domain"/>
    <property type="match status" value="1"/>
</dbReference>
<dbReference type="Gene3D" id="3.40.630.30">
    <property type="match status" value="1"/>
</dbReference>
<dbReference type="SUPFAM" id="SSF55729">
    <property type="entry name" value="Acyl-CoA N-acyltransferases (Nat)"/>
    <property type="match status" value="1"/>
</dbReference>
<dbReference type="InterPro" id="IPR036388">
    <property type="entry name" value="WH-like_DNA-bd_sf"/>
</dbReference>
<evidence type="ECO:0000313" key="5">
    <source>
        <dbReference type="Proteomes" id="UP000198847"/>
    </source>
</evidence>
<dbReference type="InterPro" id="IPR016181">
    <property type="entry name" value="Acyl_CoA_acyltransferase"/>
</dbReference>